<dbReference type="PROSITE" id="PS01032">
    <property type="entry name" value="PPM_1"/>
    <property type="match status" value="1"/>
</dbReference>
<evidence type="ECO:0000256" key="11">
    <source>
        <dbReference type="SAM" id="MobiDB-lite"/>
    </source>
</evidence>
<comment type="similarity">
    <text evidence="3 10">Belongs to the PP2C family.</text>
</comment>
<keyword evidence="5" id="KW-0479">Metal-binding</keyword>
<dbReference type="RefSeq" id="XP_024664467.1">
    <property type="nucleotide sequence ID" value="XM_024808699.1"/>
</dbReference>
<dbReference type="Pfam" id="PF00481">
    <property type="entry name" value="PP2C"/>
    <property type="match status" value="1"/>
</dbReference>
<dbReference type="STRING" id="45607.A0A2T0FHP3"/>
<evidence type="ECO:0000256" key="3">
    <source>
        <dbReference type="ARBA" id="ARBA00006702"/>
    </source>
</evidence>
<keyword evidence="6 10" id="KW-0378">Hydrolase</keyword>
<dbReference type="InterPro" id="IPR000222">
    <property type="entry name" value="PP2C_BS"/>
</dbReference>
<evidence type="ECO:0000313" key="13">
    <source>
        <dbReference type="EMBL" id="PRT54522.1"/>
    </source>
</evidence>
<evidence type="ECO:0000256" key="8">
    <source>
        <dbReference type="ARBA" id="ARBA00023211"/>
    </source>
</evidence>
<dbReference type="PANTHER" id="PTHR13832:SF565">
    <property type="entry name" value="AT28366P-RELATED"/>
    <property type="match status" value="1"/>
</dbReference>
<dbReference type="GO" id="GO:0004722">
    <property type="term" value="F:protein serine/threonine phosphatase activity"/>
    <property type="evidence" value="ECO:0007669"/>
    <property type="project" value="UniProtKB-EC"/>
</dbReference>
<dbReference type="SMART" id="SM00332">
    <property type="entry name" value="PP2Cc"/>
    <property type="match status" value="1"/>
</dbReference>
<feature type="compositionally biased region" description="Acidic residues" evidence="11">
    <location>
        <begin position="405"/>
        <end position="423"/>
    </location>
</feature>
<dbReference type="GO" id="GO:0046872">
    <property type="term" value="F:metal ion binding"/>
    <property type="evidence" value="ECO:0007669"/>
    <property type="project" value="UniProtKB-KW"/>
</dbReference>
<evidence type="ECO:0000256" key="6">
    <source>
        <dbReference type="ARBA" id="ARBA00022801"/>
    </source>
</evidence>
<evidence type="ECO:0000256" key="1">
    <source>
        <dbReference type="ARBA" id="ARBA00001936"/>
    </source>
</evidence>
<reference evidence="13 14" key="1">
    <citation type="submission" date="2017-04" db="EMBL/GenBank/DDBJ databases">
        <title>Genome sequencing of [Candida] sorbophila.</title>
        <authorList>
            <person name="Ahn J.O."/>
        </authorList>
    </citation>
    <scope>NUCLEOTIDE SEQUENCE [LARGE SCALE GENOMIC DNA]</scope>
    <source>
        <strain evidence="13 14">DS02</strain>
    </source>
</reference>
<evidence type="ECO:0000256" key="2">
    <source>
        <dbReference type="ARBA" id="ARBA00001946"/>
    </source>
</evidence>
<gene>
    <name evidence="13" type="ORF">B9G98_02142</name>
</gene>
<feature type="compositionally biased region" description="Basic and acidic residues" evidence="11">
    <location>
        <begin position="424"/>
        <end position="444"/>
    </location>
</feature>
<evidence type="ECO:0000259" key="12">
    <source>
        <dbReference type="PROSITE" id="PS51746"/>
    </source>
</evidence>
<dbReference type="GO" id="GO:1903753">
    <property type="term" value="P:negative regulation of p38MAPK cascade"/>
    <property type="evidence" value="ECO:0007669"/>
    <property type="project" value="UniProtKB-ARBA"/>
</dbReference>
<evidence type="ECO:0000256" key="5">
    <source>
        <dbReference type="ARBA" id="ARBA00022723"/>
    </source>
</evidence>
<dbReference type="EC" id="3.1.3.16" evidence="4"/>
<accession>A0A2T0FHP3</accession>
<dbReference type="PANTHER" id="PTHR13832">
    <property type="entry name" value="PROTEIN PHOSPHATASE 2C"/>
    <property type="match status" value="1"/>
</dbReference>
<evidence type="ECO:0000256" key="7">
    <source>
        <dbReference type="ARBA" id="ARBA00022912"/>
    </source>
</evidence>
<comment type="catalytic activity">
    <reaction evidence="9">
        <text>O-phospho-L-threonyl-[protein] + H2O = L-threonyl-[protein] + phosphate</text>
        <dbReference type="Rhea" id="RHEA:47004"/>
        <dbReference type="Rhea" id="RHEA-COMP:11060"/>
        <dbReference type="Rhea" id="RHEA-COMP:11605"/>
        <dbReference type="ChEBI" id="CHEBI:15377"/>
        <dbReference type="ChEBI" id="CHEBI:30013"/>
        <dbReference type="ChEBI" id="CHEBI:43474"/>
        <dbReference type="ChEBI" id="CHEBI:61977"/>
        <dbReference type="EC" id="3.1.3.16"/>
    </reaction>
    <physiologicalReaction direction="left-to-right" evidence="9">
        <dbReference type="Rhea" id="RHEA:47005"/>
    </physiologicalReaction>
</comment>
<evidence type="ECO:0000256" key="4">
    <source>
        <dbReference type="ARBA" id="ARBA00013081"/>
    </source>
</evidence>
<comment type="cofactor">
    <cofactor evidence="1">
        <name>Mn(2+)</name>
        <dbReference type="ChEBI" id="CHEBI:29035"/>
    </cofactor>
</comment>
<protein>
    <recommendedName>
        <fullName evidence="4">protein-serine/threonine phosphatase</fullName>
        <ecNumber evidence="4">3.1.3.16</ecNumber>
    </recommendedName>
</protein>
<feature type="region of interest" description="Disordered" evidence="11">
    <location>
        <begin position="404"/>
        <end position="444"/>
    </location>
</feature>
<dbReference type="CDD" id="cd00143">
    <property type="entry name" value="PP2Cc"/>
    <property type="match status" value="1"/>
</dbReference>
<dbReference type="Gene3D" id="3.60.40.10">
    <property type="entry name" value="PPM-type phosphatase domain"/>
    <property type="match status" value="1"/>
</dbReference>
<dbReference type="EMBL" id="NDIQ01000021">
    <property type="protein sequence ID" value="PRT54522.1"/>
    <property type="molecule type" value="Genomic_DNA"/>
</dbReference>
<evidence type="ECO:0000256" key="10">
    <source>
        <dbReference type="RuleBase" id="RU003465"/>
    </source>
</evidence>
<keyword evidence="14" id="KW-1185">Reference proteome</keyword>
<proteinExistence type="inferred from homology"/>
<dbReference type="AlphaFoldDB" id="A0A2T0FHP3"/>
<dbReference type="Proteomes" id="UP000238350">
    <property type="component" value="Unassembled WGS sequence"/>
</dbReference>
<feature type="region of interest" description="Disordered" evidence="11">
    <location>
        <begin position="50"/>
        <end position="69"/>
    </location>
</feature>
<dbReference type="OrthoDB" id="10264738at2759"/>
<evidence type="ECO:0000313" key="14">
    <source>
        <dbReference type="Proteomes" id="UP000238350"/>
    </source>
</evidence>
<name>A0A2T0FHP3_9ASCO</name>
<dbReference type="FunFam" id="3.60.40.10:FF:000016">
    <property type="entry name" value="Protein phosphatase 2C"/>
    <property type="match status" value="1"/>
</dbReference>
<comment type="cofactor">
    <cofactor evidence="2">
        <name>Mg(2+)</name>
        <dbReference type="ChEBI" id="CHEBI:18420"/>
    </cofactor>
</comment>
<keyword evidence="8" id="KW-0464">Manganese</keyword>
<evidence type="ECO:0000256" key="9">
    <source>
        <dbReference type="ARBA" id="ARBA00048832"/>
    </source>
</evidence>
<dbReference type="PROSITE" id="PS51746">
    <property type="entry name" value="PPM_2"/>
    <property type="match status" value="1"/>
</dbReference>
<organism evidence="13 14">
    <name type="scientific">Wickerhamiella sorbophila</name>
    <dbReference type="NCBI Taxonomy" id="45607"/>
    <lineage>
        <taxon>Eukaryota</taxon>
        <taxon>Fungi</taxon>
        <taxon>Dikarya</taxon>
        <taxon>Ascomycota</taxon>
        <taxon>Saccharomycotina</taxon>
        <taxon>Dipodascomycetes</taxon>
        <taxon>Dipodascales</taxon>
        <taxon>Trichomonascaceae</taxon>
        <taxon>Wickerhamiella</taxon>
    </lineage>
</organism>
<keyword evidence="7 10" id="KW-0904">Protein phosphatase</keyword>
<dbReference type="SUPFAM" id="SSF81606">
    <property type="entry name" value="PP2C-like"/>
    <property type="match status" value="1"/>
</dbReference>
<dbReference type="GO" id="GO:1904289">
    <property type="term" value="P:regulation of mitotic DNA damage checkpoint"/>
    <property type="evidence" value="ECO:0007669"/>
    <property type="project" value="UniProtKB-ARBA"/>
</dbReference>
<dbReference type="GeneID" id="36515890"/>
<comment type="caution">
    <text evidence="13">The sequence shown here is derived from an EMBL/GenBank/DDBJ whole genome shotgun (WGS) entry which is preliminary data.</text>
</comment>
<feature type="domain" description="PPM-type phosphatase" evidence="12">
    <location>
        <begin position="23"/>
        <end position="313"/>
    </location>
</feature>
<sequence length="444" mass="47720">MGQNLSQPVTEKITEKGENANLYYGVSSMQGWRVSMEDAHATVLNLKAGGKTAAPETDEVRASQQSVSTGSAEDIRDAIAFFAVYDGHGGDRTALFAGEHTHELVAQSEPFASRKWGAAIQDGFLATDRAILDRPGGGVDPSGCAATAAIITKDEIVCGNAGDSRTVLGVCGTAKPLSFDHKPDNEGEKSRISNAGGFVEMSRVNGNLALSRALGDFSFKTQSRLPPEEQVVTAYPDVIAHPLSELDEFVVLACDGIWDCMTSQEVVEFVRRGIAEKLPLEDICELLMEECLAPESDMTGIGCDNMTVCLVALLQGKTKEQWYQMVADRVDAGEGPVATRTTEEIRAQILARNARSDDEPPHDVDSSSSQMMLQQLLGASAMGGGRLNPEATTLLSRLGIRLVSSDDDEATGLDSSDDDDDDDNHNVHEDGQHDEGKTPRDDWQ</sequence>
<dbReference type="InterPro" id="IPR015655">
    <property type="entry name" value="PP2C"/>
</dbReference>
<dbReference type="InterPro" id="IPR036457">
    <property type="entry name" value="PPM-type-like_dom_sf"/>
</dbReference>
<dbReference type="InterPro" id="IPR001932">
    <property type="entry name" value="PPM-type_phosphatase-like_dom"/>
</dbReference>